<dbReference type="EMBL" id="BMKS01000003">
    <property type="protein sequence ID" value="GGG24730.1"/>
    <property type="molecule type" value="Genomic_DNA"/>
</dbReference>
<dbReference type="RefSeq" id="WP_188899016.1">
    <property type="nucleotide sequence ID" value="NZ_BMKS01000003.1"/>
</dbReference>
<gene>
    <name evidence="1" type="ORF">GCM10010964_10930</name>
</gene>
<evidence type="ECO:0000313" key="1">
    <source>
        <dbReference type="EMBL" id="GGG24730.1"/>
    </source>
</evidence>
<dbReference type="Proteomes" id="UP000597507">
    <property type="component" value="Unassembled WGS sequence"/>
</dbReference>
<reference evidence="1 2" key="1">
    <citation type="journal article" date="2014" name="Int. J. Syst. Evol. Microbiol.">
        <title>Complete genome sequence of Corynebacterium casei LMG S-19264T (=DSM 44701T), isolated from a smear-ripened cheese.</title>
        <authorList>
            <consortium name="US DOE Joint Genome Institute (JGI-PGF)"/>
            <person name="Walter F."/>
            <person name="Albersmeier A."/>
            <person name="Kalinowski J."/>
            <person name="Ruckert C."/>
        </authorList>
    </citation>
    <scope>NUCLEOTIDE SEQUENCE [LARGE SCALE GENOMIC DNA]</scope>
    <source>
        <strain evidence="1 2">CGMCC 1.16330</strain>
    </source>
</reference>
<name>A0A8J2ZA19_9PROT</name>
<comment type="caution">
    <text evidence="1">The sequence shown here is derived from an EMBL/GenBank/DDBJ whole genome shotgun (WGS) entry which is preliminary data.</text>
</comment>
<evidence type="ECO:0000313" key="2">
    <source>
        <dbReference type="Proteomes" id="UP000597507"/>
    </source>
</evidence>
<accession>A0A8J2ZA19</accession>
<dbReference type="Pfam" id="PF11697">
    <property type="entry name" value="DUF3293"/>
    <property type="match status" value="1"/>
</dbReference>
<proteinExistence type="predicted"/>
<keyword evidence="2" id="KW-1185">Reference proteome</keyword>
<protein>
    <recommendedName>
        <fullName evidence="3">DUF3293 domain-containing protein</fullName>
    </recommendedName>
</protein>
<evidence type="ECO:0008006" key="3">
    <source>
        <dbReference type="Google" id="ProtNLM"/>
    </source>
</evidence>
<dbReference type="AlphaFoldDB" id="A0A8J2ZA19"/>
<sequence length="150" mass="16389">MSGTAAAPAKLLRAWRATAYEAEGAVARIGRRSAAVDRLLRRLGARQGAFVSAWNPQARRLPPGHNMRRHAALRQAARRLGFAEGWGRGRCWAERHLLIAGDPRRLAALARRFRQRGIVVVRRGAPARLMLLPPPHSSGSAVAATVSVLR</sequence>
<organism evidence="1 2">
    <name type="scientific">Caldovatus sediminis</name>
    <dbReference type="NCBI Taxonomy" id="2041189"/>
    <lineage>
        <taxon>Bacteria</taxon>
        <taxon>Pseudomonadati</taxon>
        <taxon>Pseudomonadota</taxon>
        <taxon>Alphaproteobacteria</taxon>
        <taxon>Acetobacterales</taxon>
        <taxon>Roseomonadaceae</taxon>
        <taxon>Caldovatus</taxon>
    </lineage>
</organism>
<dbReference type="InterPro" id="IPR021710">
    <property type="entry name" value="DUF3293"/>
</dbReference>